<dbReference type="EMBL" id="BPLR01003669">
    <property type="protein sequence ID" value="GIX87291.1"/>
    <property type="molecule type" value="Genomic_DNA"/>
</dbReference>
<proteinExistence type="predicted"/>
<evidence type="ECO:0000313" key="1">
    <source>
        <dbReference type="EMBL" id="GIX87291.1"/>
    </source>
</evidence>
<sequence length="89" mass="10318">MRFILSCLMRPTPDSSLSGAAISHNRHPFLNFDISIIHPHPFQPFNSPCTLTPSFRYVYIYRNSTDNNYAKYGKSQLRSMLLSKLYAFI</sequence>
<dbReference type="AlphaFoldDB" id="A0AAV4NTM4"/>
<protein>
    <submittedName>
        <fullName evidence="1">Uncharacterized protein</fullName>
    </submittedName>
</protein>
<dbReference type="Proteomes" id="UP001054945">
    <property type="component" value="Unassembled WGS sequence"/>
</dbReference>
<keyword evidence="2" id="KW-1185">Reference proteome</keyword>
<name>A0AAV4NTM4_CAEEX</name>
<organism evidence="1 2">
    <name type="scientific">Caerostris extrusa</name>
    <name type="common">Bark spider</name>
    <name type="synonym">Caerostris bankana</name>
    <dbReference type="NCBI Taxonomy" id="172846"/>
    <lineage>
        <taxon>Eukaryota</taxon>
        <taxon>Metazoa</taxon>
        <taxon>Ecdysozoa</taxon>
        <taxon>Arthropoda</taxon>
        <taxon>Chelicerata</taxon>
        <taxon>Arachnida</taxon>
        <taxon>Araneae</taxon>
        <taxon>Araneomorphae</taxon>
        <taxon>Entelegynae</taxon>
        <taxon>Araneoidea</taxon>
        <taxon>Araneidae</taxon>
        <taxon>Caerostris</taxon>
    </lineage>
</organism>
<comment type="caution">
    <text evidence="1">The sequence shown here is derived from an EMBL/GenBank/DDBJ whole genome shotgun (WGS) entry which is preliminary data.</text>
</comment>
<evidence type="ECO:0000313" key="2">
    <source>
        <dbReference type="Proteomes" id="UP001054945"/>
    </source>
</evidence>
<reference evidence="1 2" key="1">
    <citation type="submission" date="2021-06" db="EMBL/GenBank/DDBJ databases">
        <title>Caerostris extrusa draft genome.</title>
        <authorList>
            <person name="Kono N."/>
            <person name="Arakawa K."/>
        </authorList>
    </citation>
    <scope>NUCLEOTIDE SEQUENCE [LARGE SCALE GENOMIC DNA]</scope>
</reference>
<accession>A0AAV4NTM4</accession>
<gene>
    <name evidence="1" type="ORF">CEXT_802741</name>
</gene>